<organism evidence="1 2">
    <name type="scientific">Calothrix parasitica NIES-267</name>
    <dbReference type="NCBI Taxonomy" id="1973488"/>
    <lineage>
        <taxon>Bacteria</taxon>
        <taxon>Bacillati</taxon>
        <taxon>Cyanobacteriota</taxon>
        <taxon>Cyanophyceae</taxon>
        <taxon>Nostocales</taxon>
        <taxon>Calotrichaceae</taxon>
        <taxon>Calothrix</taxon>
    </lineage>
</organism>
<proteinExistence type="predicted"/>
<dbReference type="EMBL" id="AP018228">
    <property type="protein sequence ID" value="BAY87622.1"/>
    <property type="molecule type" value="Genomic_DNA"/>
</dbReference>
<geneLocation type="plasmid" evidence="2">
    <name>Plasmid1 dna</name>
</geneLocation>
<dbReference type="Proteomes" id="UP000218418">
    <property type="component" value="Plasmid plasmid1"/>
</dbReference>
<protein>
    <submittedName>
        <fullName evidence="1">Uncharacterized protein</fullName>
    </submittedName>
</protein>
<gene>
    <name evidence="1" type="ORF">NIES267_71460</name>
</gene>
<reference evidence="1 2" key="1">
    <citation type="submission" date="2017-06" db="EMBL/GenBank/DDBJ databases">
        <title>Genome sequencing of cyanobaciteial culture collection at National Institute for Environmental Studies (NIES).</title>
        <authorList>
            <person name="Hirose Y."/>
            <person name="Shimura Y."/>
            <person name="Fujisawa T."/>
            <person name="Nakamura Y."/>
            <person name="Kawachi M."/>
        </authorList>
    </citation>
    <scope>NUCLEOTIDE SEQUENCE [LARGE SCALE GENOMIC DNA]</scope>
    <source>
        <strain evidence="1 2">NIES-267</strain>
        <plasmid evidence="2">Plasmid1 dna</plasmid>
    </source>
</reference>
<keyword evidence="2" id="KW-1185">Reference proteome</keyword>
<name>A0A1Z4M2B5_9CYAN</name>
<evidence type="ECO:0000313" key="1">
    <source>
        <dbReference type="EMBL" id="BAY87622.1"/>
    </source>
</evidence>
<dbReference type="AlphaFoldDB" id="A0A1Z4M2B5"/>
<keyword evidence="1" id="KW-0614">Plasmid</keyword>
<accession>A0A1Z4M2B5</accession>
<sequence length="84" mass="9547">MKIKGQLNLNQISECSDKLQEILETYGMDIFCEAVTELFNYHPLTKPATYSYKSWVVLMLPNDFEPDSIVGIDNLTLVSTNLSN</sequence>
<dbReference type="OrthoDB" id="586676at2"/>
<evidence type="ECO:0000313" key="2">
    <source>
        <dbReference type="Proteomes" id="UP000218418"/>
    </source>
</evidence>